<dbReference type="SUPFAM" id="SSF143597">
    <property type="entry name" value="YojJ-like"/>
    <property type="match status" value="1"/>
</dbReference>
<dbReference type="EMBL" id="CAXAMM010039877">
    <property type="protein sequence ID" value="CAK9089693.1"/>
    <property type="molecule type" value="Genomic_DNA"/>
</dbReference>
<evidence type="ECO:0000313" key="8">
    <source>
        <dbReference type="Proteomes" id="UP001642464"/>
    </source>
</evidence>
<proteinExistence type="predicted"/>
<evidence type="ECO:0000259" key="1">
    <source>
        <dbReference type="Pfam" id="PF21751"/>
    </source>
</evidence>
<feature type="domain" description="Probable sensor" evidence="1">
    <location>
        <begin position="18"/>
        <end position="114"/>
    </location>
</feature>
<evidence type="ECO:0000313" key="7">
    <source>
        <dbReference type="EMBL" id="CAK9089693.1"/>
    </source>
</evidence>
<dbReference type="InterPro" id="IPR048551">
    <property type="entry name" value="DACNV"/>
</dbReference>
<dbReference type="EMBL" id="CAXAMM010039801">
    <property type="protein sequence ID" value="CAK9089092.1"/>
    <property type="molecule type" value="Genomic_DNA"/>
</dbReference>
<gene>
    <name evidence="2" type="ORF">SCF082_LOCUS41952</name>
    <name evidence="3" type="ORF">SCF082_LOCUS41953</name>
    <name evidence="4" type="ORF">SCF082_LOCUS42046</name>
    <name evidence="5" type="ORF">SCF082_LOCUS42091</name>
    <name evidence="6" type="ORF">SCF082_LOCUS42123</name>
    <name evidence="7" type="ORF">SCF082_LOCUS42316</name>
</gene>
<evidence type="ECO:0000313" key="5">
    <source>
        <dbReference type="EMBL" id="CAK9089185.1"/>
    </source>
</evidence>
<dbReference type="EMBL" id="CAXAMM010039782">
    <property type="protein sequence ID" value="CAK9088830.1"/>
    <property type="molecule type" value="Genomic_DNA"/>
</dbReference>
<sequence>MAKALADHWAQRELSVSLLPPEAVLTTLLDVLYQASLLREEGDPVRCRVLFAKPDELTAYSVDEVSRLRVLPFAEPALLTPNNLRKLSAAAGFYRALMAVHMDEDGSLAIWGMVFTGTEWVNQVEGCRFEGVPLPPNLVIQASGPGHLIAAAGYSRVLETKNGQLLTEGFDPFQSEWLPERFNEFRRSLLQQLPKARANDHATQICNSFVRDAGQSVVRRVLRLVRDRRHGGMLVFLPDDPKNSNISSQWLRFRVQFKSDNSNLLYRRLILRLLNRALEVGRSRGMDLVTWGDYQRLRDDELTHIDDALIEFGHLLADMMNIDGALVLDRSFRLLGFGGEILGEKPVLQIHRALDLEANRSIVEPGDSAGTRHRSAYRLVNGLREAIAVVISQDGDVRFVAHHLGKLTYWPYLP</sequence>
<dbReference type="Proteomes" id="UP001642464">
    <property type="component" value="Unassembled WGS sequence"/>
</dbReference>
<protein>
    <recommendedName>
        <fullName evidence="1">Probable sensor domain-containing protein</fullName>
    </recommendedName>
</protein>
<dbReference type="Pfam" id="PF21751">
    <property type="entry name" value="DACNV"/>
    <property type="match status" value="1"/>
</dbReference>
<evidence type="ECO:0000313" key="6">
    <source>
        <dbReference type="EMBL" id="CAK9089255.1"/>
    </source>
</evidence>
<dbReference type="EMBL" id="CAXAMM010039814">
    <property type="protein sequence ID" value="CAK9089185.1"/>
    <property type="molecule type" value="Genomic_DNA"/>
</dbReference>
<reference evidence="3 8" key="1">
    <citation type="submission" date="2024-02" db="EMBL/GenBank/DDBJ databases">
        <authorList>
            <person name="Chen Y."/>
            <person name="Shah S."/>
            <person name="Dougan E. K."/>
            <person name="Thang M."/>
            <person name="Chan C."/>
        </authorList>
    </citation>
    <scope>NUCLEOTIDE SEQUENCE [LARGE SCALE GENOMIC DNA]</scope>
</reference>
<organism evidence="3 8">
    <name type="scientific">Durusdinium trenchii</name>
    <dbReference type="NCBI Taxonomy" id="1381693"/>
    <lineage>
        <taxon>Eukaryota</taxon>
        <taxon>Sar</taxon>
        <taxon>Alveolata</taxon>
        <taxon>Dinophyceae</taxon>
        <taxon>Suessiales</taxon>
        <taxon>Symbiodiniaceae</taxon>
        <taxon>Durusdinium</taxon>
    </lineage>
</organism>
<comment type="caution">
    <text evidence="3">The sequence shown here is derived from an EMBL/GenBank/DDBJ whole genome shotgun (WGS) entry which is preliminary data.</text>
</comment>
<dbReference type="EMBL" id="CAXAMM010039820">
    <property type="protein sequence ID" value="CAK9089255.1"/>
    <property type="molecule type" value="Genomic_DNA"/>
</dbReference>
<name>A0ABP0QKN2_9DINO</name>
<evidence type="ECO:0000313" key="2">
    <source>
        <dbReference type="EMBL" id="CAK9088826.1"/>
    </source>
</evidence>
<dbReference type="InterPro" id="IPR036888">
    <property type="entry name" value="DNA_integrity_DisA_N_sf"/>
</dbReference>
<evidence type="ECO:0000313" key="4">
    <source>
        <dbReference type="EMBL" id="CAK9089092.1"/>
    </source>
</evidence>
<evidence type="ECO:0000313" key="3">
    <source>
        <dbReference type="EMBL" id="CAK9088830.1"/>
    </source>
</evidence>
<accession>A0ABP0QKN2</accession>
<dbReference type="EMBL" id="CAXAMM010039781">
    <property type="protein sequence ID" value="CAK9088826.1"/>
    <property type="molecule type" value="Genomic_DNA"/>
</dbReference>
<keyword evidence="8" id="KW-1185">Reference proteome</keyword>